<sequence>MEVTEGVFVGLIEETSNLVQIKELDSIFSRSSP</sequence>
<dbReference type="HOGENOM" id="CLU_3383260_0_0_3"/>
<evidence type="ECO:0000313" key="1">
    <source>
        <dbReference type="EMBL" id="ABM76067.1"/>
    </source>
</evidence>
<organism evidence="1 2">
    <name type="scientific">Prochlorococcus marinus (strain NATL1A)</name>
    <dbReference type="NCBI Taxonomy" id="167555"/>
    <lineage>
        <taxon>Bacteria</taxon>
        <taxon>Bacillati</taxon>
        <taxon>Cyanobacteriota</taxon>
        <taxon>Cyanophyceae</taxon>
        <taxon>Synechococcales</taxon>
        <taxon>Prochlorococcaceae</taxon>
        <taxon>Prochlorococcus</taxon>
    </lineage>
</organism>
<dbReference type="AlphaFoldDB" id="A2C3K7"/>
<evidence type="ECO:0000313" key="2">
    <source>
        <dbReference type="Proteomes" id="UP000002592"/>
    </source>
</evidence>
<proteinExistence type="predicted"/>
<reference evidence="2" key="1">
    <citation type="journal article" date="2007" name="PLoS Genet.">
        <title>Patterns and implications of gene gain and loss in the evolution of Prochlorococcus.</title>
        <authorList>
            <person name="Kettler G.C."/>
            <person name="Martiny A.C."/>
            <person name="Huang K."/>
            <person name="Zucker J."/>
            <person name="Coleman M.L."/>
            <person name="Rodrigue S."/>
            <person name="Chen F."/>
            <person name="Lapidus A."/>
            <person name="Ferriera S."/>
            <person name="Johnson J."/>
            <person name="Steglich C."/>
            <person name="Church G.M."/>
            <person name="Richardson P."/>
            <person name="Chisholm S.W."/>
        </authorList>
    </citation>
    <scope>NUCLEOTIDE SEQUENCE [LARGE SCALE GENOMIC DNA]</scope>
    <source>
        <strain evidence="2">NATL1A</strain>
    </source>
</reference>
<gene>
    <name evidence="1" type="ordered locus">NATL1_15101</name>
</gene>
<protein>
    <submittedName>
        <fullName evidence="1">Uncharacterized protein</fullName>
    </submittedName>
</protein>
<dbReference type="EMBL" id="CP000553">
    <property type="protein sequence ID" value="ABM76067.1"/>
    <property type="molecule type" value="Genomic_DNA"/>
</dbReference>
<accession>A2C3K7</accession>
<dbReference type="Proteomes" id="UP000002592">
    <property type="component" value="Chromosome"/>
</dbReference>
<name>A2C3K7_PROM1</name>
<dbReference type="KEGG" id="pme:NATL1_15101"/>